<sequence length="112" mass="12503">MVDRSTGYPVKPTYLNRLERERIAWMSEDLDQKIRERAYALWEEEGRPAGRHEAHWHEAARDLAPVEAEVAPTAKPVKTSTRRKTAAAPPAEAPAPVAKAPRKPRAAKAKTA</sequence>
<proteinExistence type="predicted"/>
<evidence type="ECO:0000313" key="2">
    <source>
        <dbReference type="EMBL" id="WCT74309.1"/>
    </source>
</evidence>
<evidence type="ECO:0000313" key="3">
    <source>
        <dbReference type="Proteomes" id="UP001220395"/>
    </source>
</evidence>
<accession>A0ABY7TQ52</accession>
<feature type="compositionally biased region" description="Low complexity" evidence="1">
    <location>
        <begin position="86"/>
        <end position="99"/>
    </location>
</feature>
<evidence type="ECO:0000256" key="1">
    <source>
        <dbReference type="SAM" id="MobiDB-lite"/>
    </source>
</evidence>
<feature type="region of interest" description="Disordered" evidence="1">
    <location>
        <begin position="70"/>
        <end position="112"/>
    </location>
</feature>
<dbReference type="Pfam" id="PF11154">
    <property type="entry name" value="DUF2934"/>
    <property type="match status" value="1"/>
</dbReference>
<dbReference type="EMBL" id="CP117411">
    <property type="protein sequence ID" value="WCT74309.1"/>
    <property type="molecule type" value="Genomic_DNA"/>
</dbReference>
<gene>
    <name evidence="2" type="ORF">PQ455_03510</name>
</gene>
<dbReference type="RefSeq" id="WP_273689244.1">
    <property type="nucleotide sequence ID" value="NZ_CP117411.1"/>
</dbReference>
<feature type="compositionally biased region" description="Basic residues" evidence="1">
    <location>
        <begin position="100"/>
        <end position="112"/>
    </location>
</feature>
<organism evidence="2 3">
    <name type="scientific">Sphingomonas naphthae</name>
    <dbReference type="NCBI Taxonomy" id="1813468"/>
    <lineage>
        <taxon>Bacteria</taxon>
        <taxon>Pseudomonadati</taxon>
        <taxon>Pseudomonadota</taxon>
        <taxon>Alphaproteobacteria</taxon>
        <taxon>Sphingomonadales</taxon>
        <taxon>Sphingomonadaceae</taxon>
        <taxon>Sphingomonas</taxon>
    </lineage>
</organism>
<protein>
    <submittedName>
        <fullName evidence="2">DUF2934 domain-containing protein</fullName>
    </submittedName>
</protein>
<name>A0ABY7TQ52_9SPHN</name>
<dbReference type="Proteomes" id="UP001220395">
    <property type="component" value="Chromosome"/>
</dbReference>
<keyword evidence="3" id="KW-1185">Reference proteome</keyword>
<dbReference type="InterPro" id="IPR021327">
    <property type="entry name" value="DUF2934"/>
</dbReference>
<reference evidence="2 3" key="1">
    <citation type="submission" date="2023-02" db="EMBL/GenBank/DDBJ databases">
        <title>Genome sequence of Sphingomonas naphthae.</title>
        <authorList>
            <person name="Kim S."/>
            <person name="Heo J."/>
            <person name="Kwon S.-W."/>
        </authorList>
    </citation>
    <scope>NUCLEOTIDE SEQUENCE [LARGE SCALE GENOMIC DNA]</scope>
    <source>
        <strain evidence="2 3">KACC 18716</strain>
    </source>
</reference>